<dbReference type="GO" id="GO:0003995">
    <property type="term" value="F:acyl-CoA dehydrogenase activity"/>
    <property type="evidence" value="ECO:0007669"/>
    <property type="project" value="TreeGrafter"/>
</dbReference>
<organism evidence="5 6">
    <name type="scientific">Sphingopyxis flava</name>
    <dbReference type="NCBI Taxonomy" id="1507287"/>
    <lineage>
        <taxon>Bacteria</taxon>
        <taxon>Pseudomonadati</taxon>
        <taxon>Pseudomonadota</taxon>
        <taxon>Alphaproteobacteria</taxon>
        <taxon>Sphingomonadales</taxon>
        <taxon>Sphingomonadaceae</taxon>
        <taxon>Sphingopyxis</taxon>
    </lineage>
</organism>
<dbReference type="InterPro" id="IPR013107">
    <property type="entry name" value="Acyl-CoA_DH_C"/>
</dbReference>
<protein>
    <submittedName>
        <fullName evidence="5">Acyl-CoA dehydrogenase</fullName>
    </submittedName>
</protein>
<dbReference type="SUPFAM" id="SSF47203">
    <property type="entry name" value="Acyl-CoA dehydrogenase C-terminal domain-like"/>
    <property type="match status" value="1"/>
</dbReference>
<dbReference type="InterPro" id="IPR046373">
    <property type="entry name" value="Acyl-CoA_Oxase/DH_mid-dom_sf"/>
</dbReference>
<gene>
    <name evidence="5" type="ORF">SAMN06295937_10416</name>
</gene>
<dbReference type="InterPro" id="IPR009100">
    <property type="entry name" value="AcylCoA_DH/oxidase_NM_dom_sf"/>
</dbReference>
<dbReference type="EMBL" id="FUYP01000041">
    <property type="protein sequence ID" value="SKB97770.1"/>
    <property type="molecule type" value="Genomic_DNA"/>
</dbReference>
<comment type="similarity">
    <text evidence="2">Belongs to the HpaH/HsaA monooxygenase family.</text>
</comment>
<dbReference type="Gene3D" id="1.10.540.10">
    <property type="entry name" value="Acyl-CoA dehydrogenase/oxidase, N-terminal domain"/>
    <property type="match status" value="1"/>
</dbReference>
<dbReference type="Pfam" id="PF02771">
    <property type="entry name" value="Acyl-CoA_dh_N"/>
    <property type="match status" value="1"/>
</dbReference>
<accession>A0A1T5FNT4</accession>
<dbReference type="InterPro" id="IPR050741">
    <property type="entry name" value="Acyl-CoA_dehydrogenase"/>
</dbReference>
<feature type="domain" description="Acyl-CoA dehydrogenase C-terminal" evidence="4">
    <location>
        <begin position="245"/>
        <end position="375"/>
    </location>
</feature>
<sequence length="405" mass="42210">MIHDKTISGSPMEFPLLAQAKRLAPLIASKGAENDAAGRVSDESITALHEAGFFGLMVPASAGGAEANPLQALSVVEELCKADIATGWVVMAANVATASAAAFLSDAGFDDIFGNARPIIAGAGAPTGKAEIVEGGYRLTGHWTYGSGCLHCDYYHAGAIVTEGGKPKLVPGTNAPEVRTFLIPAHEVEQKGNWDVLGLRATGSIDYSITDVFVPADHTHPPTENVGKRGSDTYRIGVVGFSALGHTGVALGHGRRVLDELAALVNAPSGRPSALANLGGSDSFKEDFAAAEGKLRAARALAYDVWSDITETVSKGEAVPLRQFTWARLAVSHATTAMMENSVFAHKASGGVGLRKGTLERTLRDTFSATQHLVVASNSLRDAGTDLLGLAEGMRWTPRGLIAGD</sequence>
<dbReference type="GO" id="GO:0033539">
    <property type="term" value="P:fatty acid beta-oxidation using acyl-CoA dehydrogenase"/>
    <property type="evidence" value="ECO:0007669"/>
    <property type="project" value="TreeGrafter"/>
</dbReference>
<dbReference type="PANTHER" id="PTHR48083">
    <property type="entry name" value="MEDIUM-CHAIN SPECIFIC ACYL-COA DEHYDROGENASE, MITOCHONDRIAL-RELATED"/>
    <property type="match status" value="1"/>
</dbReference>
<proteinExistence type="inferred from homology"/>
<dbReference type="Proteomes" id="UP000190044">
    <property type="component" value="Unassembled WGS sequence"/>
</dbReference>
<dbReference type="Pfam" id="PF08028">
    <property type="entry name" value="Acyl-CoA_dh_2"/>
    <property type="match status" value="1"/>
</dbReference>
<evidence type="ECO:0000313" key="5">
    <source>
        <dbReference type="EMBL" id="SKB97770.1"/>
    </source>
</evidence>
<evidence type="ECO:0000313" key="6">
    <source>
        <dbReference type="Proteomes" id="UP000190044"/>
    </source>
</evidence>
<feature type="domain" description="Acyl-CoA dehydrogenase/oxidase N-terminal" evidence="3">
    <location>
        <begin position="28"/>
        <end position="97"/>
    </location>
</feature>
<dbReference type="PIRSF" id="PIRSF016578">
    <property type="entry name" value="HsaA"/>
    <property type="match status" value="1"/>
</dbReference>
<dbReference type="PANTHER" id="PTHR48083:SF5">
    <property type="entry name" value="NRGC PROTEIN"/>
    <property type="match status" value="1"/>
</dbReference>
<dbReference type="GO" id="GO:0050660">
    <property type="term" value="F:flavin adenine dinucleotide binding"/>
    <property type="evidence" value="ECO:0007669"/>
    <property type="project" value="InterPro"/>
</dbReference>
<dbReference type="SUPFAM" id="SSF56645">
    <property type="entry name" value="Acyl-CoA dehydrogenase NM domain-like"/>
    <property type="match status" value="1"/>
</dbReference>
<keyword evidence="1" id="KW-0560">Oxidoreductase</keyword>
<reference evidence="6" key="1">
    <citation type="submission" date="2017-02" db="EMBL/GenBank/DDBJ databases">
        <authorList>
            <person name="Varghese N."/>
            <person name="Submissions S."/>
        </authorList>
    </citation>
    <scope>NUCLEOTIDE SEQUENCE [LARGE SCALE GENOMIC DNA]</scope>
    <source>
        <strain evidence="6">R11H</strain>
    </source>
</reference>
<dbReference type="InterPro" id="IPR013786">
    <property type="entry name" value="AcylCoA_DH/ox_N"/>
</dbReference>
<evidence type="ECO:0000259" key="3">
    <source>
        <dbReference type="Pfam" id="PF02771"/>
    </source>
</evidence>
<name>A0A1T5FNT4_9SPHN</name>
<dbReference type="OrthoDB" id="7316074at2"/>
<dbReference type="AlphaFoldDB" id="A0A1T5FNT4"/>
<dbReference type="InterPro" id="IPR037069">
    <property type="entry name" value="AcylCoA_DH/ox_N_sf"/>
</dbReference>
<evidence type="ECO:0000256" key="1">
    <source>
        <dbReference type="ARBA" id="ARBA00023002"/>
    </source>
</evidence>
<dbReference type="GO" id="GO:0005737">
    <property type="term" value="C:cytoplasm"/>
    <property type="evidence" value="ECO:0007669"/>
    <property type="project" value="TreeGrafter"/>
</dbReference>
<dbReference type="Gene3D" id="2.40.110.10">
    <property type="entry name" value="Butyryl-CoA Dehydrogenase, subunit A, domain 2"/>
    <property type="match status" value="1"/>
</dbReference>
<dbReference type="RefSeq" id="WP_079640060.1">
    <property type="nucleotide sequence ID" value="NZ_FUYP01000041.1"/>
</dbReference>
<keyword evidence="6" id="KW-1185">Reference proteome</keyword>
<dbReference type="Gene3D" id="1.20.140.10">
    <property type="entry name" value="Butyryl-CoA Dehydrogenase, subunit A, domain 3"/>
    <property type="match status" value="1"/>
</dbReference>
<evidence type="ECO:0000256" key="2">
    <source>
        <dbReference type="ARBA" id="ARBA00049661"/>
    </source>
</evidence>
<dbReference type="InterPro" id="IPR036250">
    <property type="entry name" value="AcylCo_DH-like_C"/>
</dbReference>
<evidence type="ECO:0000259" key="4">
    <source>
        <dbReference type="Pfam" id="PF08028"/>
    </source>
</evidence>